<protein>
    <submittedName>
        <fullName evidence="2">Uncharacterized protein</fullName>
    </submittedName>
</protein>
<dbReference type="Proteomes" id="UP000245252">
    <property type="component" value="Unassembled WGS sequence"/>
</dbReference>
<name>A0A2U2DSE2_9HYPH</name>
<sequence length="113" mass="12333">MGSIFPAVQGSEDFTSTSLDLGEQADMFAALLDPETASAFDPRSTEPSFNDNSHDDYTGMRGMAAPSAKSVKGTWLDAFQRENMDDYQVETGHLTAVNSDEAGLYRLFRNLSP</sequence>
<keyword evidence="3" id="KW-1185">Reference proteome</keyword>
<evidence type="ECO:0000313" key="3">
    <source>
        <dbReference type="Proteomes" id="UP000245252"/>
    </source>
</evidence>
<feature type="region of interest" description="Disordered" evidence="1">
    <location>
        <begin position="36"/>
        <end position="65"/>
    </location>
</feature>
<reference evidence="2 3" key="1">
    <citation type="submission" date="2018-05" db="EMBL/GenBank/DDBJ databases">
        <title>The draft genome of strain NS-104.</title>
        <authorList>
            <person name="Hang P."/>
            <person name="Jiang J."/>
        </authorList>
    </citation>
    <scope>NUCLEOTIDE SEQUENCE [LARGE SCALE GENOMIC DNA]</scope>
    <source>
        <strain evidence="2 3">NS-104</strain>
    </source>
</reference>
<accession>A0A2U2DSE2</accession>
<organism evidence="2 3">
    <name type="scientific">Metarhizobium album</name>
    <dbReference type="NCBI Taxonomy" id="2182425"/>
    <lineage>
        <taxon>Bacteria</taxon>
        <taxon>Pseudomonadati</taxon>
        <taxon>Pseudomonadota</taxon>
        <taxon>Alphaproteobacteria</taxon>
        <taxon>Hyphomicrobiales</taxon>
        <taxon>Rhizobiaceae</taxon>
        <taxon>Metarhizobium</taxon>
    </lineage>
</organism>
<dbReference type="OrthoDB" id="8404130at2"/>
<dbReference type="AlphaFoldDB" id="A0A2U2DSE2"/>
<evidence type="ECO:0000256" key="1">
    <source>
        <dbReference type="SAM" id="MobiDB-lite"/>
    </source>
</evidence>
<evidence type="ECO:0000313" key="2">
    <source>
        <dbReference type="EMBL" id="PWE56217.1"/>
    </source>
</evidence>
<dbReference type="EMBL" id="QFBC01000004">
    <property type="protein sequence ID" value="PWE56217.1"/>
    <property type="molecule type" value="Genomic_DNA"/>
</dbReference>
<comment type="caution">
    <text evidence="2">The sequence shown here is derived from an EMBL/GenBank/DDBJ whole genome shotgun (WGS) entry which is preliminary data.</text>
</comment>
<dbReference type="RefSeq" id="WP_109458537.1">
    <property type="nucleotide sequence ID" value="NZ_QFBC01000004.1"/>
</dbReference>
<gene>
    <name evidence="2" type="ORF">DEM27_12375</name>
</gene>
<proteinExistence type="predicted"/>